<reference evidence="20 21" key="1">
    <citation type="journal article" date="2012" name="BMC Genomics">
        <title>Genomic sequence analysis and characterization of Sneathia amnii sp. nov.</title>
        <authorList>
            <consortium name="Vaginal Microbiome Consortium (additional members)"/>
            <person name="Harwich M.D.Jr."/>
            <person name="Serrano M.G."/>
            <person name="Fettweis J.M."/>
            <person name="Alves J.M."/>
            <person name="Reimers M.A."/>
            <person name="Buck G.A."/>
            <person name="Jefferson K.K."/>
        </authorList>
    </citation>
    <scope>NUCLEOTIDE SEQUENCE [LARGE SCALE GENOMIC DNA]</scope>
    <source>
        <strain evidence="20 21">SN35</strain>
    </source>
</reference>
<dbReference type="InterPro" id="IPR004114">
    <property type="entry name" value="THUMP_dom"/>
</dbReference>
<dbReference type="InterPro" id="IPR049962">
    <property type="entry name" value="THUMP_ThiI"/>
</dbReference>
<evidence type="ECO:0000256" key="17">
    <source>
        <dbReference type="ARBA" id="ARBA00080570"/>
    </source>
</evidence>
<dbReference type="Gene3D" id="3.30.2130.30">
    <property type="match status" value="1"/>
</dbReference>
<feature type="domain" description="THUMP" evidence="19">
    <location>
        <begin position="66"/>
        <end position="173"/>
    </location>
</feature>
<dbReference type="FunFam" id="3.40.50.620:FF:000053">
    <property type="entry name" value="Probable tRNA sulfurtransferase"/>
    <property type="match status" value="1"/>
</dbReference>
<dbReference type="PANTHER" id="PTHR43209:SF1">
    <property type="entry name" value="TRNA SULFURTRANSFERASE"/>
    <property type="match status" value="1"/>
</dbReference>
<evidence type="ECO:0000256" key="15">
    <source>
        <dbReference type="ARBA" id="ARBA00075337"/>
    </source>
</evidence>
<evidence type="ECO:0000259" key="19">
    <source>
        <dbReference type="PROSITE" id="PS51165"/>
    </source>
</evidence>
<evidence type="ECO:0000256" key="1">
    <source>
        <dbReference type="ARBA" id="ARBA00004496"/>
    </source>
</evidence>
<feature type="binding site" evidence="18">
    <location>
        <position position="302"/>
    </location>
    <ligand>
        <name>ATP</name>
        <dbReference type="ChEBI" id="CHEBI:30616"/>
    </ligand>
</feature>
<dbReference type="Pfam" id="PF22025">
    <property type="entry name" value="ThiI_fer"/>
    <property type="match status" value="1"/>
</dbReference>
<name>A0A0E3ZBM7_9FUSO</name>
<dbReference type="SMART" id="SM00981">
    <property type="entry name" value="THUMP"/>
    <property type="match status" value="1"/>
</dbReference>
<comment type="catalytic activity">
    <reaction evidence="9 18">
        <text>[ThiI sulfur-carrier protein]-S-sulfanyl-L-cysteine + a uridine in tRNA + 2 reduced [2Fe-2S]-[ferredoxin] + ATP + H(+) = [ThiI sulfur-carrier protein]-L-cysteine + a 4-thiouridine in tRNA + 2 oxidized [2Fe-2S]-[ferredoxin] + AMP + diphosphate</text>
        <dbReference type="Rhea" id="RHEA:24176"/>
        <dbReference type="Rhea" id="RHEA-COMP:10000"/>
        <dbReference type="Rhea" id="RHEA-COMP:10001"/>
        <dbReference type="Rhea" id="RHEA-COMP:13337"/>
        <dbReference type="Rhea" id="RHEA-COMP:13338"/>
        <dbReference type="Rhea" id="RHEA-COMP:13339"/>
        <dbReference type="Rhea" id="RHEA-COMP:13340"/>
        <dbReference type="ChEBI" id="CHEBI:15378"/>
        <dbReference type="ChEBI" id="CHEBI:29950"/>
        <dbReference type="ChEBI" id="CHEBI:30616"/>
        <dbReference type="ChEBI" id="CHEBI:33019"/>
        <dbReference type="ChEBI" id="CHEBI:33737"/>
        <dbReference type="ChEBI" id="CHEBI:33738"/>
        <dbReference type="ChEBI" id="CHEBI:61963"/>
        <dbReference type="ChEBI" id="CHEBI:65315"/>
        <dbReference type="ChEBI" id="CHEBI:136798"/>
        <dbReference type="ChEBI" id="CHEBI:456215"/>
        <dbReference type="EC" id="2.8.1.4"/>
    </reaction>
</comment>
<feature type="binding site" evidence="18">
    <location>
        <begin position="189"/>
        <end position="190"/>
    </location>
    <ligand>
        <name>ATP</name>
        <dbReference type="ChEBI" id="CHEBI:30616"/>
    </ligand>
</feature>
<dbReference type="PANTHER" id="PTHR43209">
    <property type="entry name" value="TRNA SULFURTRANSFERASE"/>
    <property type="match status" value="1"/>
</dbReference>
<dbReference type="SUPFAM" id="SSF52402">
    <property type="entry name" value="Adenine nucleotide alpha hydrolases-like"/>
    <property type="match status" value="1"/>
</dbReference>
<dbReference type="OrthoDB" id="9773948at2"/>
<dbReference type="NCBIfam" id="TIGR00342">
    <property type="entry name" value="tRNA uracil 4-sulfurtransferase ThiI"/>
    <property type="match status" value="1"/>
</dbReference>
<evidence type="ECO:0000256" key="12">
    <source>
        <dbReference type="ARBA" id="ARBA00061472"/>
    </source>
</evidence>
<dbReference type="EC" id="2.8.1.4" evidence="13 18"/>
<evidence type="ECO:0000256" key="3">
    <source>
        <dbReference type="ARBA" id="ARBA00022555"/>
    </source>
</evidence>
<dbReference type="UniPathway" id="UPA00060"/>
<dbReference type="Pfam" id="PF02926">
    <property type="entry name" value="THUMP"/>
    <property type="match status" value="1"/>
</dbReference>
<keyword evidence="3 18" id="KW-0820">tRNA-binding</keyword>
<comment type="catalytic activity">
    <reaction evidence="10 18">
        <text>[ThiS sulfur-carrier protein]-C-terminal Gly-Gly-AMP + S-sulfanyl-L-cysteinyl-[cysteine desulfurase] + AH2 = [ThiS sulfur-carrier protein]-C-terminal-Gly-aminoethanethioate + L-cysteinyl-[cysteine desulfurase] + A + AMP + 2 H(+)</text>
        <dbReference type="Rhea" id="RHEA:43340"/>
        <dbReference type="Rhea" id="RHEA-COMP:12157"/>
        <dbReference type="Rhea" id="RHEA-COMP:12158"/>
        <dbReference type="Rhea" id="RHEA-COMP:12910"/>
        <dbReference type="Rhea" id="RHEA-COMP:19908"/>
        <dbReference type="ChEBI" id="CHEBI:13193"/>
        <dbReference type="ChEBI" id="CHEBI:15378"/>
        <dbReference type="ChEBI" id="CHEBI:17499"/>
        <dbReference type="ChEBI" id="CHEBI:29950"/>
        <dbReference type="ChEBI" id="CHEBI:61963"/>
        <dbReference type="ChEBI" id="CHEBI:90618"/>
        <dbReference type="ChEBI" id="CHEBI:232372"/>
        <dbReference type="ChEBI" id="CHEBI:456215"/>
    </reaction>
</comment>
<dbReference type="GO" id="GO:0140741">
    <property type="term" value="F:tRNA-uracil-4 sulfurtransferase activity"/>
    <property type="evidence" value="ECO:0007669"/>
    <property type="project" value="UniProtKB-EC"/>
</dbReference>
<comment type="similarity">
    <text evidence="12 18">Belongs to the ThiI family.</text>
</comment>
<dbReference type="GO" id="GO:0004810">
    <property type="term" value="F:CCA tRNA nucleotidyltransferase activity"/>
    <property type="evidence" value="ECO:0007669"/>
    <property type="project" value="InterPro"/>
</dbReference>
<keyword evidence="2 18" id="KW-0963">Cytoplasm</keyword>
<evidence type="ECO:0000256" key="16">
    <source>
        <dbReference type="ARBA" id="ARBA00077849"/>
    </source>
</evidence>
<comment type="subcellular location">
    <subcellularLocation>
        <location evidence="1 18">Cytoplasm</location>
    </subcellularLocation>
</comment>
<keyword evidence="21" id="KW-1185">Reference proteome</keyword>
<evidence type="ECO:0000256" key="2">
    <source>
        <dbReference type="ARBA" id="ARBA00022490"/>
    </source>
</evidence>
<dbReference type="GO" id="GO:0002937">
    <property type="term" value="P:tRNA 4-thiouridine biosynthesis"/>
    <property type="evidence" value="ECO:0007669"/>
    <property type="project" value="TreeGrafter"/>
</dbReference>
<dbReference type="Pfam" id="PF02568">
    <property type="entry name" value="ThiI"/>
    <property type="match status" value="1"/>
</dbReference>
<evidence type="ECO:0000256" key="6">
    <source>
        <dbReference type="ARBA" id="ARBA00022840"/>
    </source>
</evidence>
<dbReference type="EMBL" id="CP011280">
    <property type="protein sequence ID" value="AKC95221.1"/>
    <property type="molecule type" value="Genomic_DNA"/>
</dbReference>
<protein>
    <recommendedName>
        <fullName evidence="14 18">Probable tRNA sulfurtransferase</fullName>
        <ecNumber evidence="13 18">2.8.1.4</ecNumber>
    </recommendedName>
    <alternativeName>
        <fullName evidence="15 18">Sulfur carrier protein ThiS sulfurtransferase</fullName>
    </alternativeName>
    <alternativeName>
        <fullName evidence="16 18">Thiamine biosynthesis protein ThiI</fullName>
    </alternativeName>
    <alternativeName>
        <fullName evidence="17 18">tRNA 4-thiouridine synthase</fullName>
    </alternativeName>
</protein>
<dbReference type="HOGENOM" id="CLU_037952_4_0_0"/>
<evidence type="ECO:0000313" key="20">
    <source>
        <dbReference type="EMBL" id="AKC95221.1"/>
    </source>
</evidence>
<dbReference type="HAMAP" id="MF_00021">
    <property type="entry name" value="ThiI"/>
    <property type="match status" value="1"/>
</dbReference>
<dbReference type="GO" id="GO:0005829">
    <property type="term" value="C:cytosol"/>
    <property type="evidence" value="ECO:0007669"/>
    <property type="project" value="TreeGrafter"/>
</dbReference>
<dbReference type="CDD" id="cd01712">
    <property type="entry name" value="PPase_ThiI"/>
    <property type="match status" value="1"/>
</dbReference>
<dbReference type="PATRIC" id="fig|1069640.6.peg.257"/>
<dbReference type="GO" id="GO:0005524">
    <property type="term" value="F:ATP binding"/>
    <property type="evidence" value="ECO:0007669"/>
    <property type="project" value="UniProtKB-UniRule"/>
</dbReference>
<dbReference type="SUPFAM" id="SSF143437">
    <property type="entry name" value="THUMP domain-like"/>
    <property type="match status" value="1"/>
</dbReference>
<feature type="binding site" evidence="18">
    <location>
        <begin position="214"/>
        <end position="215"/>
    </location>
    <ligand>
        <name>ATP</name>
        <dbReference type="ChEBI" id="CHEBI:30616"/>
    </ligand>
</feature>
<dbReference type="GO" id="GO:0009229">
    <property type="term" value="P:thiamine diphosphate biosynthetic process"/>
    <property type="evidence" value="ECO:0007669"/>
    <property type="project" value="UniProtKB-UniRule"/>
</dbReference>
<evidence type="ECO:0000256" key="5">
    <source>
        <dbReference type="ARBA" id="ARBA00022741"/>
    </source>
</evidence>
<dbReference type="InterPro" id="IPR049961">
    <property type="entry name" value="ThiI_N"/>
</dbReference>
<dbReference type="InterPro" id="IPR054173">
    <property type="entry name" value="ThiI_fer"/>
</dbReference>
<dbReference type="RefSeq" id="WP_046328327.1">
    <property type="nucleotide sequence ID" value="NZ_CAUPIC010000001.1"/>
</dbReference>
<accession>A0A0E3ZBM7</accession>
<keyword evidence="4 18" id="KW-0808">Transferase</keyword>
<evidence type="ECO:0000256" key="11">
    <source>
        <dbReference type="ARBA" id="ARBA00058382"/>
    </source>
</evidence>
<evidence type="ECO:0000256" key="8">
    <source>
        <dbReference type="ARBA" id="ARBA00022977"/>
    </source>
</evidence>
<evidence type="ECO:0000256" key="9">
    <source>
        <dbReference type="ARBA" id="ARBA00050570"/>
    </source>
</evidence>
<evidence type="ECO:0000256" key="4">
    <source>
        <dbReference type="ARBA" id="ARBA00022679"/>
    </source>
</evidence>
<evidence type="ECO:0000256" key="7">
    <source>
        <dbReference type="ARBA" id="ARBA00022884"/>
    </source>
</evidence>
<dbReference type="InterPro" id="IPR020536">
    <property type="entry name" value="ThiI_AANH"/>
</dbReference>
<dbReference type="Gene3D" id="3.40.50.620">
    <property type="entry name" value="HUPs"/>
    <property type="match status" value="1"/>
</dbReference>
<organism evidence="20 21">
    <name type="scientific">Sneathia vaginalis</name>
    <dbReference type="NCBI Taxonomy" id="187101"/>
    <lineage>
        <taxon>Bacteria</taxon>
        <taxon>Fusobacteriati</taxon>
        <taxon>Fusobacteriota</taxon>
        <taxon>Fusobacteriia</taxon>
        <taxon>Fusobacteriales</taxon>
        <taxon>Leptotrichiaceae</taxon>
        <taxon>Sneathia</taxon>
    </lineage>
</organism>
<feature type="binding site" evidence="18">
    <location>
        <position position="293"/>
    </location>
    <ligand>
        <name>ATP</name>
        <dbReference type="ChEBI" id="CHEBI:30616"/>
    </ligand>
</feature>
<dbReference type="PROSITE" id="PS51165">
    <property type="entry name" value="THUMP"/>
    <property type="match status" value="1"/>
</dbReference>
<comment type="pathway">
    <text evidence="18">Cofactor biosynthesis; thiamine diphosphate biosynthesis.</text>
</comment>
<keyword evidence="5 18" id="KW-0547">Nucleotide-binding</keyword>
<sequence>MNINITKIDAIGLGYGELVLKGKNRGTFERNIKKRLKNKLNNLSFETTLSNDMSKEFILFPKGNAKEVLEAIKNVFGINSLFLTEKVEKDIDKIKEKVLEVANEVYDNGAKNFKVEVNRADKTFPINSIDFAKELGGHILVNSKFTDVKMKDPDLLIYVDIRKDVYVYTEKRKAYGGLPLGSAGHGLSLISGGIDSPVASFLMAKRGMKMSYVTFHSFPFTSQKALDKIEELVRILTQYNGASAFFKMNILKMQDAIKKYTNVDYTTILTRRCMMKLAQRLANENEYKALVTGESLGQVASQTLCGLTCTNASVDLPVFRPLIGQDKIEIMEKASEIGTYEKSIEPYEDSCSMFAPKHPVTNPKIEDVLREEAKIENYDEIMNEIYMNKEMVIVR</sequence>
<dbReference type="Proteomes" id="UP000033103">
    <property type="component" value="Chromosome"/>
</dbReference>
<evidence type="ECO:0000256" key="13">
    <source>
        <dbReference type="ARBA" id="ARBA00066827"/>
    </source>
</evidence>
<dbReference type="InterPro" id="IPR050102">
    <property type="entry name" value="tRNA_sulfurtransferase_ThiI"/>
</dbReference>
<dbReference type="InterPro" id="IPR003720">
    <property type="entry name" value="tRNA_STrfase"/>
</dbReference>
<feature type="binding site" evidence="18">
    <location>
        <position position="271"/>
    </location>
    <ligand>
        <name>ATP</name>
        <dbReference type="ChEBI" id="CHEBI:30616"/>
    </ligand>
</feature>
<keyword evidence="6 18" id="KW-0067">ATP-binding</keyword>
<keyword evidence="7 18" id="KW-0694">RNA-binding</keyword>
<dbReference type="AlphaFoldDB" id="A0A0E3ZBM7"/>
<dbReference type="InterPro" id="IPR014729">
    <property type="entry name" value="Rossmann-like_a/b/a_fold"/>
</dbReference>
<dbReference type="KEGG" id="sns:VC03_01355"/>
<evidence type="ECO:0000313" key="21">
    <source>
        <dbReference type="Proteomes" id="UP000033103"/>
    </source>
</evidence>
<dbReference type="GO" id="GO:0000049">
    <property type="term" value="F:tRNA binding"/>
    <property type="evidence" value="ECO:0007669"/>
    <property type="project" value="UniProtKB-UniRule"/>
</dbReference>
<comment type="function">
    <text evidence="11 18">Catalyzes the ATP-dependent transfer of a sulfur to tRNA to produce 4-thiouridine in position 8 of tRNAs, which functions as a near-UV photosensor. Also catalyzes the transfer of sulfur to the sulfur carrier protein ThiS, forming ThiS-thiocarboxylate. This is a step in the synthesis of thiazole, in the thiamine biosynthesis pathway. The sulfur is donated as persulfide by IscS.</text>
</comment>
<dbReference type="GO" id="GO:0052837">
    <property type="term" value="P:thiazole biosynthetic process"/>
    <property type="evidence" value="ECO:0007669"/>
    <property type="project" value="TreeGrafter"/>
</dbReference>
<gene>
    <name evidence="18" type="primary">thiI</name>
    <name evidence="20" type="ORF">VC03_01355</name>
</gene>
<dbReference type="STRING" id="187101.VC03_01355"/>
<evidence type="ECO:0000256" key="18">
    <source>
        <dbReference type="HAMAP-Rule" id="MF_00021"/>
    </source>
</evidence>
<dbReference type="CDD" id="cd11716">
    <property type="entry name" value="THUMP_ThiI"/>
    <property type="match status" value="1"/>
</dbReference>
<dbReference type="GO" id="GO:0009228">
    <property type="term" value="P:thiamine biosynthetic process"/>
    <property type="evidence" value="ECO:0007669"/>
    <property type="project" value="UniProtKB-KW"/>
</dbReference>
<evidence type="ECO:0000256" key="10">
    <source>
        <dbReference type="ARBA" id="ARBA00052330"/>
    </source>
</evidence>
<proteinExistence type="inferred from homology"/>
<keyword evidence="8 18" id="KW-0784">Thiamine biosynthesis</keyword>
<evidence type="ECO:0000256" key="14">
    <source>
        <dbReference type="ARBA" id="ARBA00071867"/>
    </source>
</evidence>